<gene>
    <name evidence="2" type="ORF">FBZ96_1226</name>
</gene>
<feature type="domain" description="Shedu protein SduA C-terminal" evidence="1">
    <location>
        <begin position="254"/>
        <end position="412"/>
    </location>
</feature>
<dbReference type="AlphaFoldDB" id="A0A560CVW4"/>
<name>A0A560CVW4_9BRAD</name>
<protein>
    <submittedName>
        <fullName evidence="2">Uncharacterized protein DUF4263</fullName>
    </submittedName>
</protein>
<accession>A0A560CVW4</accession>
<keyword evidence="3" id="KW-1185">Reference proteome</keyword>
<dbReference type="Pfam" id="PF14082">
    <property type="entry name" value="SduA_C"/>
    <property type="match status" value="1"/>
</dbReference>
<proteinExistence type="predicted"/>
<reference evidence="2 3" key="1">
    <citation type="submission" date="2019-06" db="EMBL/GenBank/DDBJ databases">
        <title>Genomic Encyclopedia of Type Strains, Phase IV (KMG-V): Genome sequencing to study the core and pangenomes of soil and plant-associated prokaryotes.</title>
        <authorList>
            <person name="Whitman W."/>
        </authorList>
    </citation>
    <scope>NUCLEOTIDE SEQUENCE [LARGE SCALE GENOMIC DNA]</scope>
    <source>
        <strain evidence="2 3">BR 510</strain>
    </source>
</reference>
<comment type="caution">
    <text evidence="2">The sequence shown here is derived from an EMBL/GenBank/DDBJ whole genome shotgun (WGS) entry which is preliminary data.</text>
</comment>
<dbReference type="Proteomes" id="UP000319949">
    <property type="component" value="Unassembled WGS sequence"/>
</dbReference>
<evidence type="ECO:0000313" key="3">
    <source>
        <dbReference type="Proteomes" id="UP000319949"/>
    </source>
</evidence>
<organism evidence="2 3">
    <name type="scientific">Bradyrhizobium stylosanthis</name>
    <dbReference type="NCBI Taxonomy" id="1803665"/>
    <lineage>
        <taxon>Bacteria</taxon>
        <taxon>Pseudomonadati</taxon>
        <taxon>Pseudomonadota</taxon>
        <taxon>Alphaproteobacteria</taxon>
        <taxon>Hyphomicrobiales</taxon>
        <taxon>Nitrobacteraceae</taxon>
        <taxon>Bradyrhizobium</taxon>
    </lineage>
</organism>
<evidence type="ECO:0000259" key="1">
    <source>
        <dbReference type="Pfam" id="PF14082"/>
    </source>
</evidence>
<dbReference type="InterPro" id="IPR025359">
    <property type="entry name" value="SduA_C"/>
</dbReference>
<sequence length="429" mass="47927">MPRGRRVTSFLLIEADEQTDVVVTYPLNTTATSPTFLQPKYETLRTITFEGFKLADSRFGLWDDEELDPEQVLQRLPSGFVKDPYFGLGLNFDIRYIAETVEKIAGVTDIRLRRGRATGLPSVQGPSYLLSARQFDDVRKVVNRIHGRALTTAADEKWRMAHNSLLTPLDSRTYPAREPKYRKDAVRDAIGARGEGIDFSKADQKAIVSAATAATRTARKTEPALLLRLSREIEVVTLEELLDRFEAMLEKNLNETTWQTFFSENPFVLRLAFGHPIAVLGGQTTVGGHKFDGTGGKISDFAVKAAASGNLGLVEIKTPATKLIEERPYRGDLHAPGREFTGAINQILDQRYKLQKTISALKDASGRWDVETYAVQGVLIIGRLPEGAALLKSFELFRNALKSISVITFDELAYKLQHLLEVLRNDNTR</sequence>
<evidence type="ECO:0000313" key="2">
    <source>
        <dbReference type="EMBL" id="TWA88990.1"/>
    </source>
</evidence>
<dbReference type="EMBL" id="VITK01000022">
    <property type="protein sequence ID" value="TWA88990.1"/>
    <property type="molecule type" value="Genomic_DNA"/>
</dbReference>